<gene>
    <name evidence="1" type="primary">P0030H06.127</name>
    <name evidence="2" type="synonym">P0475E07.107</name>
</gene>
<dbReference type="EMBL" id="AP004668">
    <property type="protein sequence ID" value="BAC16099.1"/>
    <property type="molecule type" value="Genomic_DNA"/>
</dbReference>
<sequence>MARLGFVPVPSRPDYRAVPGLPHRHARPAWHERADMAKLQRRRRGNRLISNKAQCATSSFGPAWPDPTAGGPCLGLRHGTWASTGRHEEPTVPY</sequence>
<evidence type="ECO:0000313" key="1">
    <source>
        <dbReference type="EMBL" id="BAC10207.1"/>
    </source>
</evidence>
<dbReference type="EMBL" id="AP004395">
    <property type="protein sequence ID" value="BAC10207.1"/>
    <property type="molecule type" value="Genomic_DNA"/>
</dbReference>
<protein>
    <submittedName>
        <fullName evidence="1">Uncharacterized protein</fullName>
    </submittedName>
</protein>
<dbReference type="Proteomes" id="UP000000763">
    <property type="component" value="Chromosome 7"/>
</dbReference>
<evidence type="ECO:0000313" key="3">
    <source>
        <dbReference type="Proteomes" id="UP000000763"/>
    </source>
</evidence>
<accession>Q8LH84</accession>
<dbReference type="AlphaFoldDB" id="Q8LH84"/>
<reference evidence="3" key="3">
    <citation type="journal article" date="2005" name="Nature">
        <title>The map-based sequence of the rice genome.</title>
        <authorList>
            <consortium name="International rice genome sequencing project (IRGSP)"/>
            <person name="Matsumoto T."/>
            <person name="Wu J."/>
            <person name="Kanamori H."/>
            <person name="Katayose Y."/>
            <person name="Fujisawa M."/>
            <person name="Namiki N."/>
            <person name="Mizuno H."/>
            <person name="Yamamoto K."/>
            <person name="Antonio B.A."/>
            <person name="Baba T."/>
            <person name="Sakata K."/>
            <person name="Nagamura Y."/>
            <person name="Aoki H."/>
            <person name="Arikawa K."/>
            <person name="Arita K."/>
            <person name="Bito T."/>
            <person name="Chiden Y."/>
            <person name="Fujitsuka N."/>
            <person name="Fukunaka R."/>
            <person name="Hamada M."/>
            <person name="Harada C."/>
            <person name="Hayashi A."/>
            <person name="Hijishita S."/>
            <person name="Honda M."/>
            <person name="Hosokawa S."/>
            <person name="Ichikawa Y."/>
            <person name="Idonuma A."/>
            <person name="Iijima M."/>
            <person name="Ikeda M."/>
            <person name="Ikeno M."/>
            <person name="Ito K."/>
            <person name="Ito S."/>
            <person name="Ito T."/>
            <person name="Ito Y."/>
            <person name="Ito Y."/>
            <person name="Iwabuchi A."/>
            <person name="Kamiya K."/>
            <person name="Karasawa W."/>
            <person name="Kurita K."/>
            <person name="Katagiri S."/>
            <person name="Kikuta A."/>
            <person name="Kobayashi H."/>
            <person name="Kobayashi N."/>
            <person name="Machita K."/>
            <person name="Maehara T."/>
            <person name="Masukawa M."/>
            <person name="Mizubayashi T."/>
            <person name="Mukai Y."/>
            <person name="Nagasaki H."/>
            <person name="Nagata Y."/>
            <person name="Naito S."/>
            <person name="Nakashima M."/>
            <person name="Nakama Y."/>
            <person name="Nakamichi Y."/>
            <person name="Nakamura M."/>
            <person name="Meguro A."/>
            <person name="Negishi M."/>
            <person name="Ohta I."/>
            <person name="Ohta T."/>
            <person name="Okamoto M."/>
            <person name="Ono N."/>
            <person name="Saji S."/>
            <person name="Sakaguchi M."/>
            <person name="Sakai K."/>
            <person name="Shibata M."/>
            <person name="Shimokawa T."/>
            <person name="Song J."/>
            <person name="Takazaki Y."/>
            <person name="Terasawa K."/>
            <person name="Tsugane M."/>
            <person name="Tsuji K."/>
            <person name="Ueda S."/>
            <person name="Waki K."/>
            <person name="Yamagata H."/>
            <person name="Yamamoto M."/>
            <person name="Yamamoto S."/>
            <person name="Yamane H."/>
            <person name="Yoshiki S."/>
            <person name="Yoshihara R."/>
            <person name="Yukawa K."/>
            <person name="Zhong H."/>
            <person name="Yano M."/>
            <person name="Yuan Q."/>
            <person name="Ouyang S."/>
            <person name="Liu J."/>
            <person name="Jones K.M."/>
            <person name="Gansberger K."/>
            <person name="Moffat K."/>
            <person name="Hill J."/>
            <person name="Bera J."/>
            <person name="Fadrosh D."/>
            <person name="Jin S."/>
            <person name="Johri S."/>
            <person name="Kim M."/>
            <person name="Overton L."/>
            <person name="Reardon M."/>
            <person name="Tsitrin T."/>
            <person name="Vuong H."/>
            <person name="Weaver B."/>
            <person name="Ciecko A."/>
            <person name="Tallon L."/>
            <person name="Jackson J."/>
            <person name="Pai G."/>
            <person name="Aken S.V."/>
            <person name="Utterback T."/>
            <person name="Reidmuller S."/>
            <person name="Feldblyum T."/>
            <person name="Hsiao J."/>
            <person name="Zismann V."/>
            <person name="Iobst S."/>
            <person name="de Vazeille A.R."/>
            <person name="Buell C.R."/>
            <person name="Ying K."/>
            <person name="Li Y."/>
            <person name="Lu T."/>
            <person name="Huang Y."/>
            <person name="Zhao Q."/>
            <person name="Feng Q."/>
            <person name="Zhang L."/>
            <person name="Zhu J."/>
            <person name="Weng Q."/>
            <person name="Mu J."/>
            <person name="Lu Y."/>
            <person name="Fan D."/>
            <person name="Liu Y."/>
            <person name="Guan J."/>
            <person name="Zhang Y."/>
            <person name="Yu S."/>
            <person name="Liu X."/>
            <person name="Zhang Y."/>
            <person name="Hong G."/>
            <person name="Han B."/>
            <person name="Choisne N."/>
            <person name="Demange N."/>
            <person name="Orjeda G."/>
            <person name="Samain S."/>
            <person name="Cattolico L."/>
            <person name="Pelletier E."/>
            <person name="Couloux A."/>
            <person name="Segurens B."/>
            <person name="Wincker P."/>
            <person name="D'Hont A."/>
            <person name="Scarpelli C."/>
            <person name="Weissenbach J."/>
            <person name="Salanoubat M."/>
            <person name="Quetier F."/>
            <person name="Yu Y."/>
            <person name="Kim H.R."/>
            <person name="Rambo T."/>
            <person name="Currie J."/>
            <person name="Collura K."/>
            <person name="Luo M."/>
            <person name="Yang T."/>
            <person name="Ammiraju J.S.S."/>
            <person name="Engler F."/>
            <person name="Soderlund C."/>
            <person name="Wing R.A."/>
            <person name="Palmer L.E."/>
            <person name="de la Bastide M."/>
            <person name="Spiegel L."/>
            <person name="Nascimento L."/>
            <person name="Zutavern T."/>
            <person name="O'Shaughnessy A."/>
            <person name="Dike S."/>
            <person name="Dedhia N."/>
            <person name="Preston R."/>
            <person name="Balija V."/>
            <person name="McCombie W.R."/>
            <person name="Chow T."/>
            <person name="Chen H."/>
            <person name="Chung M."/>
            <person name="Chen C."/>
            <person name="Shaw J."/>
            <person name="Wu H."/>
            <person name="Hsiao K."/>
            <person name="Chao Y."/>
            <person name="Chu M."/>
            <person name="Cheng C."/>
            <person name="Hour A."/>
            <person name="Lee P."/>
            <person name="Lin S."/>
            <person name="Lin Y."/>
            <person name="Liou J."/>
            <person name="Liu S."/>
            <person name="Hsing Y."/>
            <person name="Raghuvanshi S."/>
            <person name="Mohanty A."/>
            <person name="Bharti A.K."/>
            <person name="Gaur A."/>
            <person name="Gupta V."/>
            <person name="Kumar D."/>
            <person name="Ravi V."/>
            <person name="Vij S."/>
            <person name="Kapur A."/>
            <person name="Khurana P."/>
            <person name="Khurana P."/>
            <person name="Khurana J.P."/>
            <person name="Tyagi A.K."/>
            <person name="Gaikwad K."/>
            <person name="Singh A."/>
            <person name="Dalal V."/>
            <person name="Srivastava S."/>
            <person name="Dixit A."/>
            <person name="Pal A.K."/>
            <person name="Ghazi I.A."/>
            <person name="Yadav M."/>
            <person name="Pandit A."/>
            <person name="Bhargava A."/>
            <person name="Sureshbabu K."/>
            <person name="Batra K."/>
            <person name="Sharma T.R."/>
            <person name="Mohapatra T."/>
            <person name="Singh N.K."/>
            <person name="Messing J."/>
            <person name="Nelson A.B."/>
            <person name="Fuks G."/>
            <person name="Kavchok S."/>
            <person name="Keizer G."/>
            <person name="Linton E."/>
            <person name="Llaca V."/>
            <person name="Song R."/>
            <person name="Tanyolac B."/>
            <person name="Young S."/>
            <person name="Ho-Il K."/>
            <person name="Hahn J.H."/>
            <person name="Sangsakoo G."/>
            <person name="Vanavichit A."/>
            <person name="de Mattos Luiz.A.T."/>
            <person name="Zimmer P.D."/>
            <person name="Malone G."/>
            <person name="Dellagostin O."/>
            <person name="de Oliveira A.C."/>
            <person name="Bevan M."/>
            <person name="Bancroft I."/>
            <person name="Minx P."/>
            <person name="Cordum H."/>
            <person name="Wilson R."/>
            <person name="Cheng Z."/>
            <person name="Jin W."/>
            <person name="Jiang J."/>
            <person name="Leong S.A."/>
            <person name="Iwama H."/>
            <person name="Gojobori T."/>
            <person name="Itoh T."/>
            <person name="Niimura Y."/>
            <person name="Fujii Y."/>
            <person name="Habara T."/>
            <person name="Sakai H."/>
            <person name="Sato Y."/>
            <person name="Wilson G."/>
            <person name="Kumar K."/>
            <person name="McCouch S."/>
            <person name="Juretic N."/>
            <person name="Hoen D."/>
            <person name="Wright S."/>
            <person name="Bruskiewich R."/>
            <person name="Bureau T."/>
            <person name="Miyao A."/>
            <person name="Hirochika H."/>
            <person name="Nishikawa T."/>
            <person name="Kadowaki K."/>
            <person name="Sugiura M."/>
            <person name="Burr B."/>
            <person name="Sasaki T."/>
        </authorList>
    </citation>
    <scope>NUCLEOTIDE SEQUENCE [LARGE SCALE GENOMIC DNA]</scope>
    <source>
        <strain evidence="3">cv. Nipponbare</strain>
    </source>
</reference>
<reference evidence="1" key="1">
    <citation type="submission" date="2001-12" db="EMBL/GenBank/DDBJ databases">
        <title>Oryza sativa nipponbare(GA3) genomic DNA, chromosome 7, PAC clone:P0030H06.</title>
        <authorList>
            <person name="Sasaki T."/>
            <person name="Matsumoto T."/>
            <person name="Yamamoto K."/>
        </authorList>
    </citation>
    <scope>NUCLEOTIDE SEQUENCE</scope>
</reference>
<reference evidence="3" key="4">
    <citation type="journal article" date="2008" name="Nucleic Acids Res.">
        <title>The rice annotation project database (RAP-DB): 2008 update.</title>
        <authorList>
            <consortium name="The rice annotation project (RAP)"/>
        </authorList>
    </citation>
    <scope>GENOME REANNOTATION</scope>
    <source>
        <strain evidence="3">cv. Nipponbare</strain>
    </source>
</reference>
<name>Q8LH84_ORYSJ</name>
<evidence type="ECO:0000313" key="2">
    <source>
        <dbReference type="EMBL" id="BAC16099.1"/>
    </source>
</evidence>
<organism evidence="1 3">
    <name type="scientific">Oryza sativa subsp. japonica</name>
    <name type="common">Rice</name>
    <dbReference type="NCBI Taxonomy" id="39947"/>
    <lineage>
        <taxon>Eukaryota</taxon>
        <taxon>Viridiplantae</taxon>
        <taxon>Streptophyta</taxon>
        <taxon>Embryophyta</taxon>
        <taxon>Tracheophyta</taxon>
        <taxon>Spermatophyta</taxon>
        <taxon>Magnoliopsida</taxon>
        <taxon>Liliopsida</taxon>
        <taxon>Poales</taxon>
        <taxon>Poaceae</taxon>
        <taxon>BOP clade</taxon>
        <taxon>Oryzoideae</taxon>
        <taxon>Oryzeae</taxon>
        <taxon>Oryzinae</taxon>
        <taxon>Oryza</taxon>
        <taxon>Oryza sativa</taxon>
    </lineage>
</organism>
<reference evidence="2" key="2">
    <citation type="submission" date="2002-01" db="EMBL/GenBank/DDBJ databases">
        <title>Oryza sativa nipponbare(GA3) genomic DNA, chromosome 7, PAC clone:P0475E07.</title>
        <authorList>
            <person name="Sasaki T."/>
            <person name="Matsumoto T."/>
            <person name="Yamamoto K."/>
        </authorList>
    </citation>
    <scope>NUCLEOTIDE SEQUENCE</scope>
</reference>
<proteinExistence type="predicted"/>